<dbReference type="AlphaFoldDB" id="A0A0F9RRH5"/>
<evidence type="ECO:0000256" key="1">
    <source>
        <dbReference type="SAM" id="Phobius"/>
    </source>
</evidence>
<reference evidence="2" key="1">
    <citation type="journal article" date="2015" name="Nature">
        <title>Complex archaea that bridge the gap between prokaryotes and eukaryotes.</title>
        <authorList>
            <person name="Spang A."/>
            <person name="Saw J.H."/>
            <person name="Jorgensen S.L."/>
            <person name="Zaremba-Niedzwiedzka K."/>
            <person name="Martijn J."/>
            <person name="Lind A.E."/>
            <person name="van Eijk R."/>
            <person name="Schleper C."/>
            <person name="Guy L."/>
            <person name="Ettema T.J."/>
        </authorList>
    </citation>
    <scope>NUCLEOTIDE SEQUENCE</scope>
</reference>
<name>A0A0F9RRH5_9ZZZZ</name>
<organism evidence="2">
    <name type="scientific">marine sediment metagenome</name>
    <dbReference type="NCBI Taxonomy" id="412755"/>
    <lineage>
        <taxon>unclassified sequences</taxon>
        <taxon>metagenomes</taxon>
        <taxon>ecological metagenomes</taxon>
    </lineage>
</organism>
<keyword evidence="1" id="KW-0472">Membrane</keyword>
<feature type="transmembrane region" description="Helical" evidence="1">
    <location>
        <begin position="33"/>
        <end position="51"/>
    </location>
</feature>
<protein>
    <submittedName>
        <fullName evidence="2">Uncharacterized protein</fullName>
    </submittedName>
</protein>
<proteinExistence type="predicted"/>
<dbReference type="EMBL" id="LAZR01002622">
    <property type="protein sequence ID" value="KKN27601.1"/>
    <property type="molecule type" value="Genomic_DNA"/>
</dbReference>
<sequence length="110" mass="12743">MLRCPNCKEKVVRFPLKDSNGKLIVKNLFKMDLMSLIGFIVIIFLVTAYKADTETCREIISDPLKYCKESNACKVIEERENPEENMNTHGMVDINEILDLIRVDDFNNSR</sequence>
<comment type="caution">
    <text evidence="2">The sequence shown here is derived from an EMBL/GenBank/DDBJ whole genome shotgun (WGS) entry which is preliminary data.</text>
</comment>
<keyword evidence="1" id="KW-1133">Transmembrane helix</keyword>
<accession>A0A0F9RRH5</accession>
<evidence type="ECO:0000313" key="2">
    <source>
        <dbReference type="EMBL" id="KKN27601.1"/>
    </source>
</evidence>
<gene>
    <name evidence="2" type="ORF">LCGC14_0862880</name>
</gene>
<keyword evidence="1" id="KW-0812">Transmembrane</keyword>